<dbReference type="InterPro" id="IPR053138">
    <property type="entry name" value="N-alpha-Ac-DABA_deacetylase"/>
</dbReference>
<gene>
    <name evidence="6" type="ORF">A9Q84_15585</name>
</gene>
<evidence type="ECO:0000256" key="3">
    <source>
        <dbReference type="ARBA" id="ARBA00022801"/>
    </source>
</evidence>
<sequence length="373" mass="42608">MMNTITSSKVPVVELPSGEVLSLKVIDIVGKKKGPMCYLQASVHGAEHQGNAVIYQLLKYLEKNEIAGSIRLVPMANPIALNNKIGTYTHGRFNSNTGDNWNRLYHDFTKDNDQVLEFAKKYLGYDELDIDKQYKLLLSKLIEDKKNENSNYGIDRNGHVNILLQELAHNADYVLDLHTGPVATRYLYVPEYLEEKCADLQFPHNLIIPNNFAGAMDEASFMPWINLQRAFKELGRDYDIAFEAYTVELGSEERISLEEAQLDLRHILHYLFLRGIVTEEDNPITTTIKKCKLKDYKTYYAPRGALYEYMVQPGQAVKKGEVLAVALNFENHFKEEEIKIELRANQDCIVINHYPSSSVPSGAELFQVMESIY</sequence>
<dbReference type="PANTHER" id="PTHR37326:SF1">
    <property type="entry name" value="BLL3975 PROTEIN"/>
    <property type="match status" value="1"/>
</dbReference>
<accession>A0A1Y5F4M1</accession>
<organism evidence="6 7">
    <name type="scientific">Halobacteriovorax marinus</name>
    <dbReference type="NCBI Taxonomy" id="97084"/>
    <lineage>
        <taxon>Bacteria</taxon>
        <taxon>Pseudomonadati</taxon>
        <taxon>Bdellovibrionota</taxon>
        <taxon>Bacteriovoracia</taxon>
        <taxon>Bacteriovoracales</taxon>
        <taxon>Halobacteriovoraceae</taxon>
        <taxon>Halobacteriovorax</taxon>
    </lineage>
</organism>
<dbReference type="InterPro" id="IPR055438">
    <property type="entry name" value="AstE_AspA_cat"/>
</dbReference>
<evidence type="ECO:0000313" key="7">
    <source>
        <dbReference type="Proteomes" id="UP000196531"/>
    </source>
</evidence>
<protein>
    <recommendedName>
        <fullName evidence="5">Succinylglutamate desuccinylase/Aspartoacylase catalytic domain-containing protein</fullName>
    </recommendedName>
</protein>
<dbReference type="Pfam" id="PF24827">
    <property type="entry name" value="AstE_AspA_cat"/>
    <property type="match status" value="1"/>
</dbReference>
<dbReference type="Gene3D" id="3.40.630.10">
    <property type="entry name" value="Zn peptidases"/>
    <property type="match status" value="1"/>
</dbReference>
<comment type="caution">
    <text evidence="6">The sequence shown here is derived from an EMBL/GenBank/DDBJ whole genome shotgun (WGS) entry which is preliminary data.</text>
</comment>
<dbReference type="CDD" id="cd06250">
    <property type="entry name" value="M14_PaAOTO_like"/>
    <property type="match status" value="1"/>
</dbReference>
<name>A0A1Y5F4M1_9BACT</name>
<proteinExistence type="predicted"/>
<feature type="domain" description="Succinylglutamate desuccinylase/Aspartoacylase catalytic" evidence="5">
    <location>
        <begin position="34"/>
        <end position="107"/>
    </location>
</feature>
<dbReference type="EMBL" id="MAAO01000008">
    <property type="protein sequence ID" value="OUR95523.1"/>
    <property type="molecule type" value="Genomic_DNA"/>
</dbReference>
<keyword evidence="3" id="KW-0378">Hydrolase</keyword>
<evidence type="ECO:0000259" key="5">
    <source>
        <dbReference type="Pfam" id="PF24827"/>
    </source>
</evidence>
<dbReference type="SUPFAM" id="SSF53187">
    <property type="entry name" value="Zn-dependent exopeptidases"/>
    <property type="match status" value="1"/>
</dbReference>
<evidence type="ECO:0000256" key="1">
    <source>
        <dbReference type="ARBA" id="ARBA00001947"/>
    </source>
</evidence>
<evidence type="ECO:0000256" key="4">
    <source>
        <dbReference type="ARBA" id="ARBA00022833"/>
    </source>
</evidence>
<evidence type="ECO:0000256" key="2">
    <source>
        <dbReference type="ARBA" id="ARBA00022723"/>
    </source>
</evidence>
<evidence type="ECO:0000313" key="6">
    <source>
        <dbReference type="EMBL" id="OUR95523.1"/>
    </source>
</evidence>
<dbReference type="PANTHER" id="PTHR37326">
    <property type="entry name" value="BLL3975 PROTEIN"/>
    <property type="match status" value="1"/>
</dbReference>
<dbReference type="GO" id="GO:0016788">
    <property type="term" value="F:hydrolase activity, acting on ester bonds"/>
    <property type="evidence" value="ECO:0007669"/>
    <property type="project" value="InterPro"/>
</dbReference>
<dbReference type="GO" id="GO:0046872">
    <property type="term" value="F:metal ion binding"/>
    <property type="evidence" value="ECO:0007669"/>
    <property type="project" value="UniProtKB-KW"/>
</dbReference>
<dbReference type="Gene3D" id="2.40.50.100">
    <property type="match status" value="1"/>
</dbReference>
<keyword evidence="4" id="KW-0862">Zinc</keyword>
<reference evidence="7" key="1">
    <citation type="journal article" date="2017" name="Proc. Natl. Acad. Sci. U.S.A.">
        <title>Simulation of Deepwater Horizon oil plume reveals substrate specialization within a complex community of hydrocarbon-degraders.</title>
        <authorList>
            <person name="Hu P."/>
            <person name="Dubinsky E.A."/>
            <person name="Probst A.J."/>
            <person name="Wang J."/>
            <person name="Sieber C.M.K."/>
            <person name="Tom L.M."/>
            <person name="Gardinali P."/>
            <person name="Banfield J.F."/>
            <person name="Atlas R.M."/>
            <person name="Andersen G.L."/>
        </authorList>
    </citation>
    <scope>NUCLEOTIDE SEQUENCE [LARGE SCALE GENOMIC DNA]</scope>
</reference>
<dbReference type="AlphaFoldDB" id="A0A1Y5F4M1"/>
<dbReference type="Proteomes" id="UP000196531">
    <property type="component" value="Unassembled WGS sequence"/>
</dbReference>
<comment type="cofactor">
    <cofactor evidence="1">
        <name>Zn(2+)</name>
        <dbReference type="ChEBI" id="CHEBI:29105"/>
    </cofactor>
</comment>
<keyword evidence="2" id="KW-0479">Metal-binding</keyword>